<gene>
    <name evidence="2" type="ORF">HNR51_003216</name>
</gene>
<dbReference type="Proteomes" id="UP000543554">
    <property type="component" value="Unassembled WGS sequence"/>
</dbReference>
<sequence>MTEKRIVETVDQGRQGETSNHMRWVLLATMVMSIAAIGAAWVWIIRV</sequence>
<protein>
    <submittedName>
        <fullName evidence="2">Uncharacterized protein</fullName>
    </submittedName>
</protein>
<comment type="caution">
    <text evidence="2">The sequence shown here is derived from an EMBL/GenBank/DDBJ whole genome shotgun (WGS) entry which is preliminary data.</text>
</comment>
<keyword evidence="1" id="KW-0472">Membrane</keyword>
<proteinExistence type="predicted"/>
<dbReference type="AlphaFoldDB" id="A0AA40S3Y5"/>
<dbReference type="EMBL" id="JACJIB010000005">
    <property type="protein sequence ID" value="MBA8914125.1"/>
    <property type="molecule type" value="Genomic_DNA"/>
</dbReference>
<keyword evidence="1" id="KW-0812">Transmembrane</keyword>
<evidence type="ECO:0000256" key="1">
    <source>
        <dbReference type="SAM" id="Phobius"/>
    </source>
</evidence>
<dbReference type="RefSeq" id="WP_182555579.1">
    <property type="nucleotide sequence ID" value="NZ_BPRF01000003.1"/>
</dbReference>
<feature type="transmembrane region" description="Helical" evidence="1">
    <location>
        <begin position="24"/>
        <end position="44"/>
    </location>
</feature>
<keyword evidence="3" id="KW-1185">Reference proteome</keyword>
<keyword evidence="1" id="KW-1133">Transmembrane helix</keyword>
<evidence type="ECO:0000313" key="3">
    <source>
        <dbReference type="Proteomes" id="UP000543554"/>
    </source>
</evidence>
<accession>A0AA40S3Y5</accession>
<organism evidence="2 3">
    <name type="scientific">Methylorubrum thiocyanatum</name>
    <dbReference type="NCBI Taxonomy" id="47958"/>
    <lineage>
        <taxon>Bacteria</taxon>
        <taxon>Pseudomonadati</taxon>
        <taxon>Pseudomonadota</taxon>
        <taxon>Alphaproteobacteria</taxon>
        <taxon>Hyphomicrobiales</taxon>
        <taxon>Methylobacteriaceae</taxon>
        <taxon>Methylorubrum</taxon>
    </lineage>
</organism>
<reference evidence="2 3" key="1">
    <citation type="submission" date="2020-08" db="EMBL/GenBank/DDBJ databases">
        <title>Genomic Encyclopedia of Type Strains, Phase IV (KMG-IV): sequencing the most valuable type-strain genomes for metagenomic binning, comparative biology and taxonomic classification.</title>
        <authorList>
            <person name="Goeker M."/>
        </authorList>
    </citation>
    <scope>NUCLEOTIDE SEQUENCE [LARGE SCALE GENOMIC DNA]</scope>
    <source>
        <strain evidence="2 3">DSM 11490</strain>
    </source>
</reference>
<name>A0AA40S3Y5_9HYPH</name>
<evidence type="ECO:0000313" key="2">
    <source>
        <dbReference type="EMBL" id="MBA8914125.1"/>
    </source>
</evidence>